<proteinExistence type="predicted"/>
<name>A0A845QJD9_9FIRM</name>
<organism evidence="1 2">
    <name type="scientific">Anaerotruncus colihominis</name>
    <dbReference type="NCBI Taxonomy" id="169435"/>
    <lineage>
        <taxon>Bacteria</taxon>
        <taxon>Bacillati</taxon>
        <taxon>Bacillota</taxon>
        <taxon>Clostridia</taxon>
        <taxon>Eubacteriales</taxon>
        <taxon>Oscillospiraceae</taxon>
        <taxon>Anaerotruncus</taxon>
    </lineage>
</organism>
<dbReference type="RefSeq" id="WP_160202286.1">
    <property type="nucleotide sequence ID" value="NZ_QXWK01000018.1"/>
</dbReference>
<evidence type="ECO:0000313" key="2">
    <source>
        <dbReference type="Proteomes" id="UP000446866"/>
    </source>
</evidence>
<protein>
    <submittedName>
        <fullName evidence="1">Uncharacterized protein</fullName>
    </submittedName>
</protein>
<sequence>MKAQNITIDINKLESEDLELLAQILYNTERSNVQKAKAVQNRLAFVKGWMSEKQEDEYIKEFC</sequence>
<comment type="caution">
    <text evidence="1">The sequence shown here is derived from an EMBL/GenBank/DDBJ whole genome shotgun (WGS) entry which is preliminary data.</text>
</comment>
<dbReference type="EMBL" id="QXWK01000018">
    <property type="protein sequence ID" value="NBH61999.1"/>
    <property type="molecule type" value="Genomic_DNA"/>
</dbReference>
<reference evidence="1 2" key="1">
    <citation type="submission" date="2018-08" db="EMBL/GenBank/DDBJ databases">
        <title>Murine metabolic-syndrome-specific gut microbial biobank.</title>
        <authorList>
            <person name="Liu C."/>
        </authorList>
    </citation>
    <scope>NUCLEOTIDE SEQUENCE [LARGE SCALE GENOMIC DNA]</scope>
    <source>
        <strain evidence="1 2">28</strain>
    </source>
</reference>
<dbReference type="Proteomes" id="UP000446866">
    <property type="component" value="Unassembled WGS sequence"/>
</dbReference>
<accession>A0A845QJD9</accession>
<keyword evidence="2" id="KW-1185">Reference proteome</keyword>
<evidence type="ECO:0000313" key="1">
    <source>
        <dbReference type="EMBL" id="NBH61999.1"/>
    </source>
</evidence>
<gene>
    <name evidence="1" type="ORF">D0435_10085</name>
</gene>
<dbReference type="AlphaFoldDB" id="A0A845QJD9"/>